<evidence type="ECO:0000313" key="1">
    <source>
        <dbReference type="EMBL" id="JAP14737.1"/>
    </source>
</evidence>
<dbReference type="AlphaFoldDB" id="A0A0V0H2W8"/>
<accession>A0A0V0H2W8</accession>
<dbReference type="EMBL" id="GEDG01026151">
    <property type="protein sequence ID" value="JAP14737.1"/>
    <property type="molecule type" value="Transcribed_RNA"/>
</dbReference>
<sequence>KKIKIRGGIGLCQNPILSLPCSSSRPPPPRPFSTLSLPSLSLSSLIRDLGFCFFRSDLHRSKNDHHSILDRLDSAMESLFAFGQFREFFRKIFDWWRGSNLQVLLSPPLLRRV</sequence>
<name>A0A0V0H2W8_SOLCH</name>
<feature type="non-terminal residue" evidence="1">
    <location>
        <position position="1"/>
    </location>
</feature>
<reference evidence="1" key="1">
    <citation type="submission" date="2015-12" db="EMBL/GenBank/DDBJ databases">
        <title>Gene expression during late stages of embryo sac development: a critical building block for successful pollen-pistil interactions.</title>
        <authorList>
            <person name="Liu Y."/>
            <person name="Joly V."/>
            <person name="Sabar M."/>
            <person name="Matton D.P."/>
        </authorList>
    </citation>
    <scope>NUCLEOTIDE SEQUENCE</scope>
</reference>
<protein>
    <submittedName>
        <fullName evidence="1">Putative ovule protein</fullName>
    </submittedName>
</protein>
<organism evidence="1">
    <name type="scientific">Solanum chacoense</name>
    <name type="common">Chaco potato</name>
    <dbReference type="NCBI Taxonomy" id="4108"/>
    <lineage>
        <taxon>Eukaryota</taxon>
        <taxon>Viridiplantae</taxon>
        <taxon>Streptophyta</taxon>
        <taxon>Embryophyta</taxon>
        <taxon>Tracheophyta</taxon>
        <taxon>Spermatophyta</taxon>
        <taxon>Magnoliopsida</taxon>
        <taxon>eudicotyledons</taxon>
        <taxon>Gunneridae</taxon>
        <taxon>Pentapetalae</taxon>
        <taxon>asterids</taxon>
        <taxon>lamiids</taxon>
        <taxon>Solanales</taxon>
        <taxon>Solanaceae</taxon>
        <taxon>Solanoideae</taxon>
        <taxon>Solaneae</taxon>
        <taxon>Solanum</taxon>
    </lineage>
</organism>
<proteinExistence type="predicted"/>